<reference evidence="3" key="1">
    <citation type="journal article" date="2022" name="Int. J. Mol. Sci.">
        <title>Draft Genome of Tanacetum Coccineum: Genomic Comparison of Closely Related Tanacetum-Family Plants.</title>
        <authorList>
            <person name="Yamashiro T."/>
            <person name="Shiraishi A."/>
            <person name="Nakayama K."/>
            <person name="Satake H."/>
        </authorList>
    </citation>
    <scope>NUCLEOTIDE SEQUENCE</scope>
</reference>
<keyword evidence="4" id="KW-1185">Reference proteome</keyword>
<keyword evidence="3" id="KW-0548">Nucleotidyltransferase</keyword>
<dbReference type="Proteomes" id="UP001151760">
    <property type="component" value="Unassembled WGS sequence"/>
</dbReference>
<feature type="transmembrane region" description="Helical" evidence="1">
    <location>
        <begin position="222"/>
        <end position="241"/>
    </location>
</feature>
<proteinExistence type="predicted"/>
<reference evidence="3" key="2">
    <citation type="submission" date="2022-01" db="EMBL/GenBank/DDBJ databases">
        <authorList>
            <person name="Yamashiro T."/>
            <person name="Shiraishi A."/>
            <person name="Satake H."/>
            <person name="Nakayama K."/>
        </authorList>
    </citation>
    <scope>NUCLEOTIDE SEQUENCE</scope>
</reference>
<comment type="caution">
    <text evidence="3">The sequence shown here is derived from an EMBL/GenBank/DDBJ whole genome shotgun (WGS) entry which is preliminary data.</text>
</comment>
<dbReference type="GO" id="GO:0003964">
    <property type="term" value="F:RNA-directed DNA polymerase activity"/>
    <property type="evidence" value="ECO:0007669"/>
    <property type="project" value="UniProtKB-KW"/>
</dbReference>
<accession>A0ABQ5E7M9</accession>
<name>A0ABQ5E7M9_9ASTR</name>
<keyword evidence="1" id="KW-1133">Transmembrane helix</keyword>
<keyword evidence="1" id="KW-0472">Membrane</keyword>
<dbReference type="InterPro" id="IPR043502">
    <property type="entry name" value="DNA/RNA_pol_sf"/>
</dbReference>
<gene>
    <name evidence="3" type="ORF">Tco_0955580</name>
</gene>
<dbReference type="SUPFAM" id="SSF56672">
    <property type="entry name" value="DNA/RNA polymerases"/>
    <property type="match status" value="1"/>
</dbReference>
<sequence length="459" mass="51987">MSPPLRVPPSPPTQESGSMDITLTLSPITPLDIQFNTPLPSIPSLPLFGHPFSWNLLEAHGSTCLCCIHNHRLIFGLSEELQYISESKRFGSTFSYGDAKIFNSFIHDTGLIDLPMGGRTLLSIDLKVVALDRLWSNHNPILLHYIVKEKWAAIFYLEQSKPLHTKLKDLKSHLKLWMQELKDLEKLESMDLDIKSAFLDFYKDKFSCQFVMTPRFPSLQCYWLIVLALLIGIFLESIVFMDETKAAVRFVVVKKLWGRMIKAGLASARTSILINGSPTLEFSLKRGLRQGDPLSHFLFIIVMEGLHMDINDGLAANMFHGIKVGSPRMHLYHLFYADDVIILSEWNLNSMENIIRILNIFYIASGLKINIHKSNVYGVGVSSNEVEIMAFYTGCEAGFYPFTYLSLPIRSNMSRITIGSLSLIVLRQDYRVPETVVKSLKSLRASVFWGSSEDSKKLA</sequence>
<organism evidence="3 4">
    <name type="scientific">Tanacetum coccineum</name>
    <dbReference type="NCBI Taxonomy" id="301880"/>
    <lineage>
        <taxon>Eukaryota</taxon>
        <taxon>Viridiplantae</taxon>
        <taxon>Streptophyta</taxon>
        <taxon>Embryophyta</taxon>
        <taxon>Tracheophyta</taxon>
        <taxon>Spermatophyta</taxon>
        <taxon>Magnoliopsida</taxon>
        <taxon>eudicotyledons</taxon>
        <taxon>Gunneridae</taxon>
        <taxon>Pentapetalae</taxon>
        <taxon>asterids</taxon>
        <taxon>campanulids</taxon>
        <taxon>Asterales</taxon>
        <taxon>Asteraceae</taxon>
        <taxon>Asteroideae</taxon>
        <taxon>Anthemideae</taxon>
        <taxon>Anthemidinae</taxon>
        <taxon>Tanacetum</taxon>
    </lineage>
</organism>
<dbReference type="Pfam" id="PF00078">
    <property type="entry name" value="RVT_1"/>
    <property type="match status" value="1"/>
</dbReference>
<dbReference type="PANTHER" id="PTHR33116">
    <property type="entry name" value="REVERSE TRANSCRIPTASE ZINC-BINDING DOMAIN-CONTAINING PROTEIN-RELATED-RELATED"/>
    <property type="match status" value="1"/>
</dbReference>
<dbReference type="InterPro" id="IPR000477">
    <property type="entry name" value="RT_dom"/>
</dbReference>
<evidence type="ECO:0000313" key="4">
    <source>
        <dbReference type="Proteomes" id="UP001151760"/>
    </source>
</evidence>
<evidence type="ECO:0000256" key="1">
    <source>
        <dbReference type="SAM" id="Phobius"/>
    </source>
</evidence>
<evidence type="ECO:0000313" key="3">
    <source>
        <dbReference type="EMBL" id="GJT46865.1"/>
    </source>
</evidence>
<keyword evidence="1" id="KW-0812">Transmembrane</keyword>
<keyword evidence="3" id="KW-0695">RNA-directed DNA polymerase</keyword>
<protein>
    <submittedName>
        <fullName evidence="3">RNA-directed DNA polymerase, eukaryota, reverse transcriptase zinc-binding domain protein</fullName>
    </submittedName>
</protein>
<keyword evidence="3" id="KW-0808">Transferase</keyword>
<feature type="domain" description="Reverse transcriptase" evidence="2">
    <location>
        <begin position="260"/>
        <end position="377"/>
    </location>
</feature>
<dbReference type="PANTHER" id="PTHR33116:SF78">
    <property type="entry name" value="OS12G0587133 PROTEIN"/>
    <property type="match status" value="1"/>
</dbReference>
<evidence type="ECO:0000259" key="2">
    <source>
        <dbReference type="Pfam" id="PF00078"/>
    </source>
</evidence>
<dbReference type="EMBL" id="BQNB010016020">
    <property type="protein sequence ID" value="GJT46865.1"/>
    <property type="molecule type" value="Genomic_DNA"/>
</dbReference>